<sequence>MGHVTIVGPSMGAVEERLKSMLKEEGFDCQSAVTPRVGIIMGSDSDLPVMKDAARILNMFGVKIVSAHRTPEMMFSYASSAHERDIQIIIAGAGGMVAALTPLPVIGVPVRASCVGWT</sequence>
<dbReference type="PANTHER" id="PTHR23046">
    <property type="entry name" value="PHOSPHORIBOSYLAMINOIMIDAZOLE CARBOXYLASE CATALYTIC SUBUNIT"/>
    <property type="match status" value="1"/>
</dbReference>
<comment type="pathway">
    <text evidence="1">Purine metabolism; IMP biosynthesis via de novo pathway; 5-amino-1-(5-phospho-D-ribosyl)imidazole-4-carboxylate from 5-amino-1-(5-phospho-D-ribosyl)imidazole (carboxylase route): step 1/1.</text>
</comment>
<dbReference type="GO" id="GO:0004638">
    <property type="term" value="F:phosphoribosylaminoimidazole carboxylase activity"/>
    <property type="evidence" value="ECO:0007669"/>
    <property type="project" value="UniProtKB-EC"/>
</dbReference>
<organism evidence="5">
    <name type="scientific">Fagus sylvatica</name>
    <name type="common">Beechnut</name>
    <dbReference type="NCBI Taxonomy" id="28930"/>
    <lineage>
        <taxon>Eukaryota</taxon>
        <taxon>Viridiplantae</taxon>
        <taxon>Streptophyta</taxon>
        <taxon>Embryophyta</taxon>
        <taxon>Tracheophyta</taxon>
        <taxon>Spermatophyta</taxon>
        <taxon>Magnoliopsida</taxon>
        <taxon>eudicotyledons</taxon>
        <taxon>Gunneridae</taxon>
        <taxon>Pentapetalae</taxon>
        <taxon>rosids</taxon>
        <taxon>fabids</taxon>
        <taxon>Fagales</taxon>
        <taxon>Fagaceae</taxon>
        <taxon>Fagus</taxon>
    </lineage>
</organism>
<dbReference type="Pfam" id="PF00731">
    <property type="entry name" value="AIRC"/>
    <property type="match status" value="1"/>
</dbReference>
<protein>
    <recommendedName>
        <fullName evidence="2">phosphoribosylaminoimidazole carboxylase</fullName>
        <ecNumber evidence="2">4.1.1.21</ecNumber>
    </recommendedName>
</protein>
<name>A0A2N9HCU2_FAGSY</name>
<keyword evidence="3" id="KW-0658">Purine biosynthesis</keyword>
<dbReference type="SMART" id="SM01001">
    <property type="entry name" value="AIRC"/>
    <property type="match status" value="1"/>
</dbReference>
<dbReference type="EMBL" id="OIVN01003193">
    <property type="protein sequence ID" value="SPD09419.1"/>
    <property type="molecule type" value="Genomic_DNA"/>
</dbReference>
<reference evidence="5" key="1">
    <citation type="submission" date="2018-02" db="EMBL/GenBank/DDBJ databases">
        <authorList>
            <person name="Cohen D.B."/>
            <person name="Kent A.D."/>
        </authorList>
    </citation>
    <scope>NUCLEOTIDE SEQUENCE</scope>
</reference>
<feature type="domain" description="PurE" evidence="4">
    <location>
        <begin position="35"/>
        <end position="116"/>
    </location>
</feature>
<evidence type="ECO:0000259" key="4">
    <source>
        <dbReference type="SMART" id="SM01001"/>
    </source>
</evidence>
<gene>
    <name evidence="5" type="ORF">FSB_LOCUS37301</name>
</gene>
<dbReference type="InterPro" id="IPR024694">
    <property type="entry name" value="PurE_prokaryotes"/>
</dbReference>
<dbReference type="Gene3D" id="3.40.50.1970">
    <property type="match status" value="1"/>
</dbReference>
<evidence type="ECO:0000256" key="1">
    <source>
        <dbReference type="ARBA" id="ARBA00004747"/>
    </source>
</evidence>
<evidence type="ECO:0000256" key="3">
    <source>
        <dbReference type="ARBA" id="ARBA00022755"/>
    </source>
</evidence>
<dbReference type="EC" id="4.1.1.21" evidence="2"/>
<dbReference type="SUPFAM" id="SSF52255">
    <property type="entry name" value="N5-CAIR mutase (phosphoribosylaminoimidazole carboxylase, PurE)"/>
    <property type="match status" value="1"/>
</dbReference>
<accession>A0A2N9HCU2</accession>
<dbReference type="PANTHER" id="PTHR23046:SF2">
    <property type="entry name" value="PHOSPHORIBOSYLAMINOIMIDAZOLE CARBOXYLASE"/>
    <property type="match status" value="1"/>
</dbReference>
<dbReference type="GO" id="GO:0006189">
    <property type="term" value="P:'de novo' IMP biosynthetic process"/>
    <property type="evidence" value="ECO:0007669"/>
    <property type="project" value="UniProtKB-UniPathway"/>
</dbReference>
<dbReference type="UniPathway" id="UPA00074">
    <property type="reaction ID" value="UER00130"/>
</dbReference>
<dbReference type="AlphaFoldDB" id="A0A2N9HCU2"/>
<dbReference type="InterPro" id="IPR000031">
    <property type="entry name" value="PurE_dom"/>
</dbReference>
<proteinExistence type="predicted"/>
<evidence type="ECO:0000256" key="2">
    <source>
        <dbReference type="ARBA" id="ARBA00012329"/>
    </source>
</evidence>
<evidence type="ECO:0000313" key="5">
    <source>
        <dbReference type="EMBL" id="SPD09419.1"/>
    </source>
</evidence>